<dbReference type="SUPFAM" id="SSF56672">
    <property type="entry name" value="DNA/RNA polymerases"/>
    <property type="match status" value="1"/>
</dbReference>
<reference evidence="2" key="1">
    <citation type="submission" date="2020-08" db="EMBL/GenBank/DDBJ databases">
        <title>Multicomponent nature underlies the extraordinary mechanical properties of spider dragline silk.</title>
        <authorList>
            <person name="Kono N."/>
            <person name="Nakamura H."/>
            <person name="Mori M."/>
            <person name="Yoshida Y."/>
            <person name="Ohtoshi R."/>
            <person name="Malay A.D."/>
            <person name="Moran D.A.P."/>
            <person name="Tomita M."/>
            <person name="Numata K."/>
            <person name="Arakawa K."/>
        </authorList>
    </citation>
    <scope>NUCLEOTIDE SEQUENCE</scope>
</reference>
<gene>
    <name evidence="2" type="primary">pol</name>
    <name evidence="2" type="ORF">NPIL_145751</name>
</gene>
<dbReference type="GO" id="GO:0003964">
    <property type="term" value="F:RNA-directed DNA polymerase activity"/>
    <property type="evidence" value="ECO:0007669"/>
    <property type="project" value="UniProtKB-EC"/>
</dbReference>
<protein>
    <recommendedName>
        <fullName evidence="1">RNA-directed DNA polymerase</fullName>
        <ecNumber evidence="1">2.7.7.49</ecNumber>
    </recommendedName>
</protein>
<dbReference type="InterPro" id="IPR043502">
    <property type="entry name" value="DNA/RNA_pol_sf"/>
</dbReference>
<comment type="caution">
    <text evidence="2">The sequence shown here is derived from an EMBL/GenBank/DDBJ whole genome shotgun (WGS) entry which is preliminary data.</text>
</comment>
<dbReference type="PANTHER" id="PTHR37984:SF5">
    <property type="entry name" value="PROTEIN NYNRIN-LIKE"/>
    <property type="match status" value="1"/>
</dbReference>
<keyword evidence="3" id="KW-1185">Reference proteome</keyword>
<dbReference type="OrthoDB" id="6425250at2759"/>
<dbReference type="Gene3D" id="3.30.70.270">
    <property type="match status" value="2"/>
</dbReference>
<dbReference type="InterPro" id="IPR043128">
    <property type="entry name" value="Rev_trsase/Diguanyl_cyclase"/>
</dbReference>
<evidence type="ECO:0000256" key="1">
    <source>
        <dbReference type="ARBA" id="ARBA00012493"/>
    </source>
</evidence>
<dbReference type="AlphaFoldDB" id="A0A8X6QCW1"/>
<evidence type="ECO:0000313" key="3">
    <source>
        <dbReference type="Proteomes" id="UP000887013"/>
    </source>
</evidence>
<dbReference type="EC" id="2.7.7.49" evidence="1"/>
<dbReference type="EMBL" id="BMAW01125452">
    <property type="protein sequence ID" value="GFU12351.1"/>
    <property type="molecule type" value="Genomic_DNA"/>
</dbReference>
<dbReference type="Proteomes" id="UP000887013">
    <property type="component" value="Unassembled WGS sequence"/>
</dbReference>
<accession>A0A8X6QCW1</accession>
<name>A0A8X6QCW1_NEPPI</name>
<dbReference type="InterPro" id="IPR050951">
    <property type="entry name" value="Retrovirus_Pol_polyprotein"/>
</dbReference>
<sequence length="371" mass="42197">MSLAYADCSLDIRESLAAQYFVDAIRDEDTKHSTRLIDAKDLKSALAYSMKYEAARTVSKTSKHTATGEKVSMHRKLEASIECGSRRFQHKVYVADITDPCILRLDFLQEFNFTVDLERNEVCPVTDSSSQISEKGVLVAATLVNLKKETIPVRILNMDNKPKTMDKGAIIVSYEPVVDIVARPQGFSGEHPSHSILENLEGLNEDQRTALQKLLQEFRNLFSTCDADIGHCNVIQYKINTVGKTFEEHLNNIRKVFQRLQKANLKLSPKKCKFFRKEVSYLGNVISSEGVKTDPEKIKAVVDWPHPETVHELRSFLGLCIYYRRFVRNFSTIARPLHKLTEAKSNFNWTEDCQKSFNSLKQALTTSPVLT</sequence>
<evidence type="ECO:0000313" key="2">
    <source>
        <dbReference type="EMBL" id="GFU12351.1"/>
    </source>
</evidence>
<dbReference type="FunFam" id="3.30.70.270:FF:000020">
    <property type="entry name" value="Transposon Tf2-6 polyprotein-like Protein"/>
    <property type="match status" value="1"/>
</dbReference>
<organism evidence="2 3">
    <name type="scientific">Nephila pilipes</name>
    <name type="common">Giant wood spider</name>
    <name type="synonym">Nephila maculata</name>
    <dbReference type="NCBI Taxonomy" id="299642"/>
    <lineage>
        <taxon>Eukaryota</taxon>
        <taxon>Metazoa</taxon>
        <taxon>Ecdysozoa</taxon>
        <taxon>Arthropoda</taxon>
        <taxon>Chelicerata</taxon>
        <taxon>Arachnida</taxon>
        <taxon>Araneae</taxon>
        <taxon>Araneomorphae</taxon>
        <taxon>Entelegynae</taxon>
        <taxon>Araneoidea</taxon>
        <taxon>Nephilidae</taxon>
        <taxon>Nephila</taxon>
    </lineage>
</organism>
<dbReference type="PANTHER" id="PTHR37984">
    <property type="entry name" value="PROTEIN CBG26694"/>
    <property type="match status" value="1"/>
</dbReference>
<proteinExistence type="predicted"/>